<keyword evidence="2" id="KW-0479">Metal-binding</keyword>
<feature type="domain" description="Rieske" evidence="5">
    <location>
        <begin position="10"/>
        <end position="104"/>
    </location>
</feature>
<evidence type="ECO:0000256" key="2">
    <source>
        <dbReference type="ARBA" id="ARBA00022723"/>
    </source>
</evidence>
<dbReference type="Gene3D" id="2.102.10.10">
    <property type="entry name" value="Rieske [2Fe-2S] iron-sulphur domain"/>
    <property type="match status" value="1"/>
</dbReference>
<organism evidence="6 7">
    <name type="scientific">Candidatus Nitronereus thalassa</name>
    <dbReference type="NCBI Taxonomy" id="3020898"/>
    <lineage>
        <taxon>Bacteria</taxon>
        <taxon>Pseudomonadati</taxon>
        <taxon>Nitrospirota</taxon>
        <taxon>Nitrospiria</taxon>
        <taxon>Nitrospirales</taxon>
        <taxon>Nitrospiraceae</taxon>
        <taxon>Candidatus Nitronereus</taxon>
    </lineage>
</organism>
<accession>A0ABU3KCP5</accession>
<comment type="caution">
    <text evidence="6">The sequence shown here is derived from an EMBL/GenBank/DDBJ whole genome shotgun (WGS) entry which is preliminary data.</text>
</comment>
<dbReference type="InterPro" id="IPR036922">
    <property type="entry name" value="Rieske_2Fe-2S_sf"/>
</dbReference>
<sequence length="111" mass="12009">MNEKSLEEFVAVGRIGDIPDGSSRVVKVGGKTVALFNVSGKFFAINNICPHEGGPLAKGKLKGYVIGCPWHDLQFDVRSGFGTDGGGYCVASYDVKVKEDEIYVSSRCRDF</sequence>
<keyword evidence="1" id="KW-0001">2Fe-2S</keyword>
<name>A0ABU3KCP5_9BACT</name>
<evidence type="ECO:0000313" key="7">
    <source>
        <dbReference type="Proteomes" id="UP001250932"/>
    </source>
</evidence>
<dbReference type="InterPro" id="IPR017941">
    <property type="entry name" value="Rieske_2Fe-2S"/>
</dbReference>
<reference evidence="6 7" key="1">
    <citation type="journal article" date="2023" name="ISME J.">
        <title>Cultivation and genomic characterization of novel and ubiquitous marine nitrite-oxidizing bacteria from the Nitrospirales.</title>
        <authorList>
            <person name="Mueller A.J."/>
            <person name="Daebeler A."/>
            <person name="Herbold C.W."/>
            <person name="Kirkegaard R.H."/>
            <person name="Daims H."/>
        </authorList>
    </citation>
    <scope>NUCLEOTIDE SEQUENCE [LARGE SCALE GENOMIC DNA]</scope>
    <source>
        <strain evidence="6 7">EB</strain>
    </source>
</reference>
<dbReference type="Proteomes" id="UP001250932">
    <property type="component" value="Unassembled WGS sequence"/>
</dbReference>
<evidence type="ECO:0000313" key="6">
    <source>
        <dbReference type="EMBL" id="MDT7044190.1"/>
    </source>
</evidence>
<evidence type="ECO:0000256" key="3">
    <source>
        <dbReference type="ARBA" id="ARBA00023004"/>
    </source>
</evidence>
<dbReference type="PANTHER" id="PTHR21496:SF23">
    <property type="entry name" value="3-PHENYLPROPIONATE_CINNAMIC ACID DIOXYGENASE FERREDOXIN SUBUNIT"/>
    <property type="match status" value="1"/>
</dbReference>
<dbReference type="SUPFAM" id="SSF50022">
    <property type="entry name" value="ISP domain"/>
    <property type="match status" value="1"/>
</dbReference>
<gene>
    <name evidence="6" type="ORF">PPG34_17700</name>
</gene>
<dbReference type="PANTHER" id="PTHR21496">
    <property type="entry name" value="FERREDOXIN-RELATED"/>
    <property type="match status" value="1"/>
</dbReference>
<keyword evidence="7" id="KW-1185">Reference proteome</keyword>
<protein>
    <submittedName>
        <fullName evidence="6">Rieske 2Fe-2S domain-containing protein</fullName>
    </submittedName>
</protein>
<evidence type="ECO:0000256" key="1">
    <source>
        <dbReference type="ARBA" id="ARBA00022714"/>
    </source>
</evidence>
<evidence type="ECO:0000256" key="4">
    <source>
        <dbReference type="ARBA" id="ARBA00023014"/>
    </source>
</evidence>
<dbReference type="EMBL" id="JAQOUE010000002">
    <property type="protein sequence ID" value="MDT7044190.1"/>
    <property type="molecule type" value="Genomic_DNA"/>
</dbReference>
<keyword evidence="3" id="KW-0408">Iron</keyword>
<proteinExistence type="predicted"/>
<dbReference type="Pfam" id="PF00355">
    <property type="entry name" value="Rieske"/>
    <property type="match status" value="1"/>
</dbReference>
<dbReference type="PROSITE" id="PS51296">
    <property type="entry name" value="RIESKE"/>
    <property type="match status" value="1"/>
</dbReference>
<keyword evidence="4" id="KW-0411">Iron-sulfur</keyword>
<dbReference type="RefSeq" id="WP_313834775.1">
    <property type="nucleotide sequence ID" value="NZ_JAQOUE010000002.1"/>
</dbReference>
<evidence type="ECO:0000259" key="5">
    <source>
        <dbReference type="PROSITE" id="PS51296"/>
    </source>
</evidence>